<dbReference type="Proteomes" id="UP000216538">
    <property type="component" value="Unassembled WGS sequence"/>
</dbReference>
<proteinExistence type="predicted"/>
<dbReference type="EMBL" id="NPEY01000002">
    <property type="protein sequence ID" value="OZT75453.1"/>
    <property type="molecule type" value="Genomic_DNA"/>
</dbReference>
<gene>
    <name evidence="1" type="ORF">CE457_03410</name>
</gene>
<organism evidence="1 2">
    <name type="scientific">Vreelandella boliviensis LC1</name>
    <dbReference type="NCBI Taxonomy" id="1072583"/>
    <lineage>
        <taxon>Bacteria</taxon>
        <taxon>Pseudomonadati</taxon>
        <taxon>Pseudomonadota</taxon>
        <taxon>Gammaproteobacteria</taxon>
        <taxon>Oceanospirillales</taxon>
        <taxon>Halomonadaceae</taxon>
        <taxon>Vreelandella</taxon>
    </lineage>
</organism>
<reference evidence="1 2" key="1">
    <citation type="submission" date="2017-07" db="EMBL/GenBank/DDBJ databases">
        <title>Shotgun whole genome sequences of three halophilic bacterial isolates.</title>
        <authorList>
            <person name="Pozzo T."/>
            <person name="Higdon S.M."/>
            <person name="Quillaguaman J."/>
        </authorList>
    </citation>
    <scope>NUCLEOTIDE SEQUENCE [LARGE SCALE GENOMIC DNA]</scope>
    <source>
        <strain evidence="1 2">LC1</strain>
    </source>
</reference>
<keyword evidence="2" id="KW-1185">Reference proteome</keyword>
<evidence type="ECO:0000313" key="1">
    <source>
        <dbReference type="EMBL" id="OZT75453.1"/>
    </source>
</evidence>
<evidence type="ECO:0000313" key="2">
    <source>
        <dbReference type="Proteomes" id="UP000216538"/>
    </source>
</evidence>
<protein>
    <submittedName>
        <fullName evidence="1">Uncharacterized protein</fullName>
    </submittedName>
</protein>
<sequence length="131" mass="15015">MSKPDYLYHGTRKKLDLLKPTQGVGYGMADNEHGVYAVSERDLAIPFAISFRPLDDGAIFSVETSKRPPRIVLKNTDVDWGRVGYVYKVCSETFEQIDPEQWLSKVPVEPVETEEIKPESYRDWIVYKSEG</sequence>
<accession>A0ABX4GDM4</accession>
<name>A0ABX4GDM4_9GAMM</name>
<comment type="caution">
    <text evidence="1">The sequence shown here is derived from an EMBL/GenBank/DDBJ whole genome shotgun (WGS) entry which is preliminary data.</text>
</comment>
<dbReference type="RefSeq" id="WP_040479903.1">
    <property type="nucleotide sequence ID" value="NZ_JH393257.1"/>
</dbReference>